<evidence type="ECO:0000256" key="3">
    <source>
        <dbReference type="ARBA" id="ARBA00022553"/>
    </source>
</evidence>
<dbReference type="EMBL" id="MEUA01000029">
    <property type="protein sequence ID" value="OGC14847.1"/>
    <property type="molecule type" value="Genomic_DNA"/>
</dbReference>
<proteinExistence type="inferred from homology"/>
<dbReference type="InterPro" id="IPR016055">
    <property type="entry name" value="A-D-PHexomutase_a/b/a-I/II/III"/>
</dbReference>
<dbReference type="InterPro" id="IPR016066">
    <property type="entry name" value="A-D-PHexomutase_CS"/>
</dbReference>
<dbReference type="CDD" id="cd05800">
    <property type="entry name" value="PGM_like2"/>
    <property type="match status" value="1"/>
</dbReference>
<dbReference type="InterPro" id="IPR005841">
    <property type="entry name" value="Alpha-D-phosphohexomutase_SF"/>
</dbReference>
<dbReference type="Pfam" id="PF02880">
    <property type="entry name" value="PGM_PMM_III"/>
    <property type="match status" value="1"/>
</dbReference>
<evidence type="ECO:0000259" key="10">
    <source>
        <dbReference type="Pfam" id="PF02879"/>
    </source>
</evidence>
<protein>
    <recommendedName>
        <fullName evidence="14">Phosphoglucosamine mutase</fullName>
    </recommendedName>
</protein>
<evidence type="ECO:0000313" key="12">
    <source>
        <dbReference type="EMBL" id="OGC14847.1"/>
    </source>
</evidence>
<comment type="cofactor">
    <cofactor evidence="1">
        <name>Mg(2+)</name>
        <dbReference type="ChEBI" id="CHEBI:18420"/>
    </cofactor>
</comment>
<evidence type="ECO:0000256" key="5">
    <source>
        <dbReference type="ARBA" id="ARBA00022842"/>
    </source>
</evidence>
<feature type="domain" description="Alpha-D-phosphohexomutase alpha/beta/alpha" evidence="10">
    <location>
        <begin position="155"/>
        <end position="256"/>
    </location>
</feature>
<comment type="similarity">
    <text evidence="2 7">Belongs to the phosphohexose mutase family.</text>
</comment>
<name>A0A1F4S395_UNCSA</name>
<keyword evidence="4 7" id="KW-0479">Metal-binding</keyword>
<dbReference type="InterPro" id="IPR005845">
    <property type="entry name" value="A-D-PHexomutase_a/b/a-II"/>
</dbReference>
<keyword evidence="6" id="KW-0413">Isomerase</keyword>
<dbReference type="PANTHER" id="PTHR45745:SF1">
    <property type="entry name" value="PHOSPHOGLUCOMUTASE 2B-RELATED"/>
    <property type="match status" value="1"/>
</dbReference>
<dbReference type="Pfam" id="PF02878">
    <property type="entry name" value="PGM_PMM_I"/>
    <property type="match status" value="1"/>
</dbReference>
<reference evidence="12 13" key="1">
    <citation type="journal article" date="2016" name="Nat. Commun.">
        <title>Thousands of microbial genomes shed light on interconnected biogeochemical processes in an aquifer system.</title>
        <authorList>
            <person name="Anantharaman K."/>
            <person name="Brown C.T."/>
            <person name="Hug L.A."/>
            <person name="Sharon I."/>
            <person name="Castelle C.J."/>
            <person name="Probst A.J."/>
            <person name="Thomas B.C."/>
            <person name="Singh A."/>
            <person name="Wilkins M.J."/>
            <person name="Karaoz U."/>
            <person name="Brodie E.L."/>
            <person name="Williams K.H."/>
            <person name="Hubbard S.S."/>
            <person name="Banfield J.F."/>
        </authorList>
    </citation>
    <scope>NUCLEOTIDE SEQUENCE [LARGE SCALE GENOMIC DNA]</scope>
</reference>
<dbReference type="Pfam" id="PF00408">
    <property type="entry name" value="PGM_PMM_IV"/>
    <property type="match status" value="1"/>
</dbReference>
<dbReference type="SUPFAM" id="SSF53738">
    <property type="entry name" value="Phosphoglucomutase, first 3 domains"/>
    <property type="match status" value="2"/>
</dbReference>
<evidence type="ECO:0000256" key="6">
    <source>
        <dbReference type="ARBA" id="ARBA00023235"/>
    </source>
</evidence>
<dbReference type="AlphaFoldDB" id="A0A1F4S395"/>
<dbReference type="GO" id="GO:0005975">
    <property type="term" value="P:carbohydrate metabolic process"/>
    <property type="evidence" value="ECO:0007669"/>
    <property type="project" value="InterPro"/>
</dbReference>
<evidence type="ECO:0000259" key="9">
    <source>
        <dbReference type="Pfam" id="PF02878"/>
    </source>
</evidence>
<evidence type="ECO:0000256" key="4">
    <source>
        <dbReference type="ARBA" id="ARBA00022723"/>
    </source>
</evidence>
<dbReference type="Gene3D" id="3.40.120.10">
    <property type="entry name" value="Alpha-D-Glucose-1,6-Bisphosphate, subunit A, domain 3"/>
    <property type="match status" value="3"/>
</dbReference>
<evidence type="ECO:0000256" key="2">
    <source>
        <dbReference type="ARBA" id="ARBA00010231"/>
    </source>
</evidence>
<dbReference type="GO" id="GO:0006166">
    <property type="term" value="P:purine ribonucleoside salvage"/>
    <property type="evidence" value="ECO:0007669"/>
    <property type="project" value="TreeGrafter"/>
</dbReference>
<evidence type="ECO:0008006" key="14">
    <source>
        <dbReference type="Google" id="ProtNLM"/>
    </source>
</evidence>
<dbReference type="PRINTS" id="PR00509">
    <property type="entry name" value="PGMPMM"/>
</dbReference>
<organism evidence="12 13">
    <name type="scientific">candidate division WOR-1 bacterium RIFOXYB2_FULL_36_35</name>
    <dbReference type="NCBI Taxonomy" id="1802578"/>
    <lineage>
        <taxon>Bacteria</taxon>
        <taxon>Bacillati</taxon>
        <taxon>Saganbacteria</taxon>
    </lineage>
</organism>
<gene>
    <name evidence="12" type="ORF">A2290_00955</name>
</gene>
<comment type="caution">
    <text evidence="12">The sequence shown here is derived from an EMBL/GenBank/DDBJ whole genome shotgun (WGS) entry which is preliminary data.</text>
</comment>
<dbReference type="Proteomes" id="UP000177905">
    <property type="component" value="Unassembled WGS sequence"/>
</dbReference>
<dbReference type="InterPro" id="IPR005843">
    <property type="entry name" value="A-D-PHexomutase_C"/>
</dbReference>
<evidence type="ECO:0000313" key="13">
    <source>
        <dbReference type="Proteomes" id="UP000177905"/>
    </source>
</evidence>
<dbReference type="GO" id="GO:0000287">
    <property type="term" value="F:magnesium ion binding"/>
    <property type="evidence" value="ECO:0007669"/>
    <property type="project" value="InterPro"/>
</dbReference>
<evidence type="ECO:0000256" key="7">
    <source>
        <dbReference type="RuleBase" id="RU004326"/>
    </source>
</evidence>
<dbReference type="InterPro" id="IPR005844">
    <property type="entry name" value="A-D-PHexomutase_a/b/a-I"/>
</dbReference>
<feature type="domain" description="Alpha-D-phosphohexomutase alpha/beta/alpha" evidence="11">
    <location>
        <begin position="262"/>
        <end position="369"/>
    </location>
</feature>
<feature type="domain" description="Alpha-D-phosphohexomutase alpha/beta/alpha" evidence="9">
    <location>
        <begin position="2"/>
        <end position="136"/>
    </location>
</feature>
<dbReference type="InterPro" id="IPR005846">
    <property type="entry name" value="A-D-PHexomutase_a/b/a-III"/>
</dbReference>
<accession>A0A1F4S395</accession>
<dbReference type="InterPro" id="IPR036900">
    <property type="entry name" value="A-D-PHexomutase_C_sf"/>
</dbReference>
<keyword evidence="5 7" id="KW-0460">Magnesium</keyword>
<feature type="domain" description="Alpha-D-phosphohexomutase C-terminal" evidence="8">
    <location>
        <begin position="402"/>
        <end position="454"/>
    </location>
</feature>
<dbReference type="PANTHER" id="PTHR45745">
    <property type="entry name" value="PHOSPHOMANNOMUTASE 45A"/>
    <property type="match status" value="1"/>
</dbReference>
<evidence type="ECO:0000259" key="11">
    <source>
        <dbReference type="Pfam" id="PF02880"/>
    </source>
</evidence>
<dbReference type="Pfam" id="PF02879">
    <property type="entry name" value="PGM_PMM_II"/>
    <property type="match status" value="1"/>
</dbReference>
<evidence type="ECO:0000259" key="8">
    <source>
        <dbReference type="Pfam" id="PF00408"/>
    </source>
</evidence>
<dbReference type="GO" id="GO:0008973">
    <property type="term" value="F:phosphopentomutase activity"/>
    <property type="evidence" value="ECO:0007669"/>
    <property type="project" value="TreeGrafter"/>
</dbReference>
<dbReference type="Gene3D" id="3.30.310.50">
    <property type="entry name" value="Alpha-D-phosphohexomutase, C-terminal domain"/>
    <property type="match status" value="1"/>
</dbReference>
<dbReference type="SUPFAM" id="SSF55957">
    <property type="entry name" value="Phosphoglucomutase, C-terminal domain"/>
    <property type="match status" value="1"/>
</dbReference>
<dbReference type="PROSITE" id="PS00710">
    <property type="entry name" value="PGM_PMM"/>
    <property type="match status" value="1"/>
</dbReference>
<sequence>MIKFGTDGWRAIISDEFTFENVRKVASAIALYLIEHKKTGRPLIIGYDPRFLADQFAFEVAKVMKDLGINVLLPDRDTPTPVIAWSVKDKKACGAVMLTASHNPPQYCGIKFIPEYAGPANEEITKEIEENISSGKKHCASTCDIGEIKHFKPREKYIDFLSSLIDFSSIKGARLKIIYDSMHGSGRGYTDYILQNLNCNIESINNFRDVLFGGNNPEPSSELLYNLKEKVKETKADLGLANDGDADRFGIVDEAGVYYSANQIIAMLFEYLLVDKKLKGSVVRTVGTTSMIDEIALLHKVNIHETPVGFKHIADWMMKEDVIIGGEESGGLSIKGHIPEKDGILANLLVVEMVAKRKKSLSRIWDDLVLKIGLFKELRKKLALSEDQKNAIIKELGNTSLKEIEGVKISEVRKTDGIKVILKDGSWFLCRPSGTEPVLRIYAESKEEKILNGIDSYLKSLVNSNTLVA</sequence>
<evidence type="ECO:0000256" key="1">
    <source>
        <dbReference type="ARBA" id="ARBA00001946"/>
    </source>
</evidence>
<keyword evidence="3" id="KW-0597">Phosphoprotein</keyword>